<organism evidence="6 7">
    <name type="scientific">Digitaria exilis</name>
    <dbReference type="NCBI Taxonomy" id="1010633"/>
    <lineage>
        <taxon>Eukaryota</taxon>
        <taxon>Viridiplantae</taxon>
        <taxon>Streptophyta</taxon>
        <taxon>Embryophyta</taxon>
        <taxon>Tracheophyta</taxon>
        <taxon>Spermatophyta</taxon>
        <taxon>Magnoliopsida</taxon>
        <taxon>Liliopsida</taxon>
        <taxon>Poales</taxon>
        <taxon>Poaceae</taxon>
        <taxon>PACMAD clade</taxon>
        <taxon>Panicoideae</taxon>
        <taxon>Panicodae</taxon>
        <taxon>Paniceae</taxon>
        <taxon>Anthephorinae</taxon>
        <taxon>Digitaria</taxon>
    </lineage>
</organism>
<evidence type="ECO:0000256" key="1">
    <source>
        <dbReference type="ARBA" id="ARBA00004167"/>
    </source>
</evidence>
<dbReference type="Proteomes" id="UP000636709">
    <property type="component" value="Unassembled WGS sequence"/>
</dbReference>
<dbReference type="PANTHER" id="PTHR33138">
    <property type="entry name" value="OS01G0690200 PROTEIN"/>
    <property type="match status" value="1"/>
</dbReference>
<accession>A0A835ADD8</accession>
<evidence type="ECO:0000259" key="5">
    <source>
        <dbReference type="Pfam" id="PF13947"/>
    </source>
</evidence>
<feature type="domain" description="Wall-associated receptor kinase galacturonan-binding" evidence="5">
    <location>
        <begin position="38"/>
        <end position="105"/>
    </location>
</feature>
<proteinExistence type="predicted"/>
<keyword evidence="7" id="KW-1185">Reference proteome</keyword>
<dbReference type="GO" id="GO:0030247">
    <property type="term" value="F:polysaccharide binding"/>
    <property type="evidence" value="ECO:0007669"/>
    <property type="project" value="InterPro"/>
</dbReference>
<protein>
    <recommendedName>
        <fullName evidence="5">Wall-associated receptor kinase galacturonan-binding domain-containing protein</fullName>
    </recommendedName>
</protein>
<feature type="region of interest" description="Disordered" evidence="3">
    <location>
        <begin position="224"/>
        <end position="248"/>
    </location>
</feature>
<dbReference type="Pfam" id="PF13947">
    <property type="entry name" value="GUB_WAK_bind"/>
    <property type="match status" value="1"/>
</dbReference>
<name>A0A835ADD8_9POAL</name>
<dbReference type="GO" id="GO:0016020">
    <property type="term" value="C:membrane"/>
    <property type="evidence" value="ECO:0007669"/>
    <property type="project" value="UniProtKB-SubCell"/>
</dbReference>
<evidence type="ECO:0000313" key="7">
    <source>
        <dbReference type="Proteomes" id="UP000636709"/>
    </source>
</evidence>
<evidence type="ECO:0000256" key="4">
    <source>
        <dbReference type="SAM" id="SignalP"/>
    </source>
</evidence>
<dbReference type="EMBL" id="JACEFO010002379">
    <property type="protein sequence ID" value="KAF8662833.1"/>
    <property type="molecule type" value="Genomic_DNA"/>
</dbReference>
<gene>
    <name evidence="6" type="ORF">HU200_055412</name>
</gene>
<evidence type="ECO:0000256" key="3">
    <source>
        <dbReference type="SAM" id="MobiDB-lite"/>
    </source>
</evidence>
<feature type="chain" id="PRO_5032652333" description="Wall-associated receptor kinase galacturonan-binding domain-containing protein" evidence="4">
    <location>
        <begin position="18"/>
        <end position="248"/>
    </location>
</feature>
<dbReference type="AlphaFoldDB" id="A0A835ADD8"/>
<evidence type="ECO:0000313" key="6">
    <source>
        <dbReference type="EMBL" id="KAF8662833.1"/>
    </source>
</evidence>
<keyword evidence="2 4" id="KW-0732">Signal</keyword>
<dbReference type="InterPro" id="IPR025287">
    <property type="entry name" value="WAK_GUB"/>
</dbReference>
<feature type="signal peptide" evidence="4">
    <location>
        <begin position="1"/>
        <end position="17"/>
    </location>
</feature>
<sequence length="248" mass="25793">MAPAMLLFFVTTSVWVASPPLTLMRVVGAGDGQRVKPCPPTSCGGVNISTPFGVLQEQAWESSCGAIGFQVRCSNNISYLAYSEQDHQFQILSIFYDNSSLLVADSHKLQALDGSVDESCRVPKNNGSARIGFPFSISPTNNILVLYNCTKAPASLEGLVETRCGTTTTFARVVGSYDDDGGNSNYSVEGSARRAAGSSAGAALFGLRFTVSIKAAEVAMSPASPPAPGGGLVNASDFGSPTHKAPVG</sequence>
<comment type="caution">
    <text evidence="6">The sequence shown here is derived from an EMBL/GenBank/DDBJ whole genome shotgun (WGS) entry which is preliminary data.</text>
</comment>
<dbReference type="PANTHER" id="PTHR33138:SF81">
    <property type="entry name" value="OS01G0137200 PROTEIN"/>
    <property type="match status" value="1"/>
</dbReference>
<reference evidence="6" key="1">
    <citation type="submission" date="2020-07" db="EMBL/GenBank/DDBJ databases">
        <title>Genome sequence and genetic diversity analysis of an under-domesticated orphan crop, white fonio (Digitaria exilis).</title>
        <authorList>
            <person name="Bennetzen J.L."/>
            <person name="Chen S."/>
            <person name="Ma X."/>
            <person name="Wang X."/>
            <person name="Yssel A.E.J."/>
            <person name="Chaluvadi S.R."/>
            <person name="Johnson M."/>
            <person name="Gangashetty P."/>
            <person name="Hamidou F."/>
            <person name="Sanogo M.D."/>
            <person name="Zwaenepoel A."/>
            <person name="Wallace J."/>
            <person name="Van De Peer Y."/>
            <person name="Van Deynze A."/>
        </authorList>
    </citation>
    <scope>NUCLEOTIDE SEQUENCE</scope>
    <source>
        <tissue evidence="6">Leaves</tissue>
    </source>
</reference>
<comment type="subcellular location">
    <subcellularLocation>
        <location evidence="1">Membrane</location>
        <topology evidence="1">Single-pass membrane protein</topology>
    </subcellularLocation>
</comment>
<evidence type="ECO:0000256" key="2">
    <source>
        <dbReference type="ARBA" id="ARBA00022729"/>
    </source>
</evidence>
<dbReference type="OrthoDB" id="635050at2759"/>